<reference evidence="1" key="2">
    <citation type="submission" date="2025-09" db="UniProtKB">
        <authorList>
            <consortium name="Ensembl"/>
        </authorList>
    </citation>
    <scope>IDENTIFICATION</scope>
</reference>
<evidence type="ECO:0000313" key="1">
    <source>
        <dbReference type="Ensembl" id="ENSVKKP00000009931.1"/>
    </source>
</evidence>
<dbReference type="AlphaFoldDB" id="A0A8D2J3T4"/>
<sequence>MFSRKKRELIKTPSISKKCRGGSPVPSSSLVSTGISSAFAKMRKCLPEAPMLL</sequence>
<accession>A0A8D2J3T4</accession>
<reference evidence="1" key="1">
    <citation type="submission" date="2025-08" db="UniProtKB">
        <authorList>
            <consortium name="Ensembl"/>
        </authorList>
    </citation>
    <scope>IDENTIFICATION</scope>
</reference>
<keyword evidence="2" id="KW-1185">Reference proteome</keyword>
<proteinExistence type="predicted"/>
<protein>
    <submittedName>
        <fullName evidence="1">Uncharacterized protein</fullName>
    </submittedName>
</protein>
<dbReference type="Proteomes" id="UP000694545">
    <property type="component" value="Unplaced"/>
</dbReference>
<dbReference type="Ensembl" id="ENSVKKT00000010179.1">
    <property type="protein sequence ID" value="ENSVKKP00000009931.1"/>
    <property type="gene ID" value="ENSVKKG00000007018.1"/>
</dbReference>
<evidence type="ECO:0000313" key="2">
    <source>
        <dbReference type="Proteomes" id="UP000694545"/>
    </source>
</evidence>
<organism evidence="1 2">
    <name type="scientific">Varanus komodoensis</name>
    <name type="common">Komodo dragon</name>
    <dbReference type="NCBI Taxonomy" id="61221"/>
    <lineage>
        <taxon>Eukaryota</taxon>
        <taxon>Metazoa</taxon>
        <taxon>Chordata</taxon>
        <taxon>Craniata</taxon>
        <taxon>Vertebrata</taxon>
        <taxon>Euteleostomi</taxon>
        <taxon>Lepidosauria</taxon>
        <taxon>Squamata</taxon>
        <taxon>Bifurcata</taxon>
        <taxon>Unidentata</taxon>
        <taxon>Episquamata</taxon>
        <taxon>Toxicofera</taxon>
        <taxon>Anguimorpha</taxon>
        <taxon>Paleoanguimorpha</taxon>
        <taxon>Varanoidea</taxon>
        <taxon>Varanidae</taxon>
        <taxon>Varanus</taxon>
    </lineage>
</organism>
<name>A0A8D2J3T4_VARKO</name>